<evidence type="ECO:0000313" key="2">
    <source>
        <dbReference type="Proteomes" id="UP000663722"/>
    </source>
</evidence>
<dbReference type="EMBL" id="CP061800">
    <property type="protein sequence ID" value="QTA93681.1"/>
    <property type="molecule type" value="Genomic_DNA"/>
</dbReference>
<dbReference type="AlphaFoldDB" id="A0A975BXK9"/>
<name>A0A975BXK9_9BACT</name>
<proteinExistence type="predicted"/>
<dbReference type="Proteomes" id="UP000663722">
    <property type="component" value="Chromosome"/>
</dbReference>
<accession>A0A975BXK9</accession>
<reference evidence="1" key="1">
    <citation type="journal article" date="2021" name="Microb. Physiol.">
        <title>Proteogenomic Insights into the Physiology of Marine, Sulfate-Reducing, Filamentous Desulfonema limicola and Desulfonema magnum.</title>
        <authorList>
            <person name="Schnaars V."/>
            <person name="Wohlbrand L."/>
            <person name="Scheve S."/>
            <person name="Hinrichs C."/>
            <person name="Reinhardt R."/>
            <person name="Rabus R."/>
        </authorList>
    </citation>
    <scope>NUCLEOTIDE SEQUENCE</scope>
    <source>
        <strain evidence="1">4be13</strain>
    </source>
</reference>
<keyword evidence="2" id="KW-1185">Reference proteome</keyword>
<organism evidence="1 2">
    <name type="scientific">Desulfonema magnum</name>
    <dbReference type="NCBI Taxonomy" id="45655"/>
    <lineage>
        <taxon>Bacteria</taxon>
        <taxon>Pseudomonadati</taxon>
        <taxon>Thermodesulfobacteriota</taxon>
        <taxon>Desulfobacteria</taxon>
        <taxon>Desulfobacterales</taxon>
        <taxon>Desulfococcaceae</taxon>
        <taxon>Desulfonema</taxon>
    </lineage>
</organism>
<evidence type="ECO:0000313" key="1">
    <source>
        <dbReference type="EMBL" id="QTA93681.1"/>
    </source>
</evidence>
<protein>
    <submittedName>
        <fullName evidence="1">Uncharacterized protein</fullName>
    </submittedName>
</protein>
<gene>
    <name evidence="1" type="ORF">dnm_097850</name>
</gene>
<sequence>MPEGVGSLFSKSDFLKFLTLEHQGKSSFPPVCLYYFDFK</sequence>
<dbReference type="KEGG" id="dmm:dnm_097850"/>